<dbReference type="OMA" id="HEVREFT"/>
<dbReference type="InterPro" id="IPR042277">
    <property type="entry name" value="IST1-like"/>
</dbReference>
<evidence type="ECO:0000313" key="2">
    <source>
        <dbReference type="EMBL" id="OLL25684.1"/>
    </source>
</evidence>
<proteinExistence type="inferred from homology"/>
<organism evidence="2 3">
    <name type="scientific">Neolecta irregularis (strain DAH-3)</name>
    <dbReference type="NCBI Taxonomy" id="1198029"/>
    <lineage>
        <taxon>Eukaryota</taxon>
        <taxon>Fungi</taxon>
        <taxon>Dikarya</taxon>
        <taxon>Ascomycota</taxon>
        <taxon>Taphrinomycotina</taxon>
        <taxon>Neolectales</taxon>
        <taxon>Neolectaceae</taxon>
        <taxon>Neolecta</taxon>
    </lineage>
</organism>
<dbReference type="InterPro" id="IPR005061">
    <property type="entry name" value="Ist1"/>
</dbReference>
<dbReference type="GO" id="GO:0099638">
    <property type="term" value="P:endosome to plasma membrane protein transport"/>
    <property type="evidence" value="ECO:0007669"/>
    <property type="project" value="EnsemblFungi"/>
</dbReference>
<comment type="similarity">
    <text evidence="1">Belongs to the IST1 family.</text>
</comment>
<dbReference type="GO" id="GO:0032511">
    <property type="term" value="P:late endosome to vacuole transport via multivesicular body sorting pathway"/>
    <property type="evidence" value="ECO:0007669"/>
    <property type="project" value="EnsemblFungi"/>
</dbReference>
<dbReference type="PANTHER" id="PTHR12161:SF5">
    <property type="entry name" value="IST1 HOMOLOG"/>
    <property type="match status" value="1"/>
</dbReference>
<dbReference type="EMBL" id="LXFE01000332">
    <property type="protein sequence ID" value="OLL25684.1"/>
    <property type="molecule type" value="Genomic_DNA"/>
</dbReference>
<dbReference type="FunFam" id="1.20.1260.60:FF:000002">
    <property type="entry name" value="Vacuolar protein sorting-associated protein IST1"/>
    <property type="match status" value="1"/>
</dbReference>
<dbReference type="GO" id="GO:0042030">
    <property type="term" value="F:ATPase inhibitor activity"/>
    <property type="evidence" value="ECO:0007669"/>
    <property type="project" value="EnsemblFungi"/>
</dbReference>
<dbReference type="GO" id="GO:0005768">
    <property type="term" value="C:endosome"/>
    <property type="evidence" value="ECO:0007669"/>
    <property type="project" value="EnsemblFungi"/>
</dbReference>
<name>A0A1U7LSR0_NEOID</name>
<evidence type="ECO:0000313" key="3">
    <source>
        <dbReference type="Proteomes" id="UP000186594"/>
    </source>
</evidence>
<sequence length="243" mass="27790">MDQLHRRLKAQLRLSITRLRLLQSKKSALAKQQRRDLAQLLEKGKLESAKIRVENVIREDVNTELLEILELFVRSLLAQPGECDIGLEEAIQTIIYCATKTEVKELQTVRELLMQRFGKEFSLRAIGNSESKVNAKVLVKLRIDPPDLDLVDRYLTEIARTYDIPYGDDSEDDSEEGVLRESADLQHGPIAIAPPSPSTENLRPLVHIPKEIAPAVHVPLVEIKTERDFDNELQKRFDALRKR</sequence>
<reference evidence="2 3" key="1">
    <citation type="submission" date="2016-04" db="EMBL/GenBank/DDBJ databases">
        <title>Evolutionary innovation and constraint leading to complex multicellularity in the Ascomycota.</title>
        <authorList>
            <person name="Cisse O."/>
            <person name="Nguyen A."/>
            <person name="Hewitt D.A."/>
            <person name="Jedd G."/>
            <person name="Stajich J.E."/>
        </authorList>
    </citation>
    <scope>NUCLEOTIDE SEQUENCE [LARGE SCALE GENOMIC DNA]</scope>
    <source>
        <strain evidence="2 3">DAH-3</strain>
    </source>
</reference>
<keyword evidence="3" id="KW-1185">Reference proteome</keyword>
<protein>
    <submittedName>
        <fullName evidence="2">Vacuolar protein sorting-associated protein IST1</fullName>
    </submittedName>
</protein>
<gene>
    <name evidence="2" type="ORF">NEOLI_000867</name>
</gene>
<dbReference type="Proteomes" id="UP000186594">
    <property type="component" value="Unassembled WGS sequence"/>
</dbReference>
<dbReference type="AlphaFoldDB" id="A0A1U7LSR0"/>
<comment type="caution">
    <text evidence="2">The sequence shown here is derived from an EMBL/GenBank/DDBJ whole genome shotgun (WGS) entry which is preliminary data.</text>
</comment>
<dbReference type="Gene3D" id="1.20.1260.60">
    <property type="entry name" value="Vacuolar protein sorting-associated protein Ist1"/>
    <property type="match status" value="1"/>
</dbReference>
<evidence type="ECO:0000256" key="1">
    <source>
        <dbReference type="ARBA" id="ARBA00005536"/>
    </source>
</evidence>
<dbReference type="OrthoDB" id="29853at2759"/>
<dbReference type="Pfam" id="PF03398">
    <property type="entry name" value="Ist1"/>
    <property type="match status" value="1"/>
</dbReference>
<dbReference type="PANTHER" id="PTHR12161">
    <property type="entry name" value="IST1 FAMILY MEMBER"/>
    <property type="match status" value="1"/>
</dbReference>
<dbReference type="STRING" id="1198029.A0A1U7LSR0"/>
<accession>A0A1U7LSR0</accession>